<dbReference type="InterPro" id="IPR000515">
    <property type="entry name" value="MetI-like"/>
</dbReference>
<dbReference type="GO" id="GO:0005886">
    <property type="term" value="C:plasma membrane"/>
    <property type="evidence" value="ECO:0007669"/>
    <property type="project" value="UniProtKB-SubCell"/>
</dbReference>
<evidence type="ECO:0000256" key="3">
    <source>
        <dbReference type="ARBA" id="ARBA00022475"/>
    </source>
</evidence>
<proteinExistence type="inferred from homology"/>
<feature type="compositionally biased region" description="Low complexity" evidence="8">
    <location>
        <begin position="16"/>
        <end position="34"/>
    </location>
</feature>
<dbReference type="PROSITE" id="PS50928">
    <property type="entry name" value="ABC_TM1"/>
    <property type="match status" value="1"/>
</dbReference>
<keyword evidence="2 7" id="KW-0813">Transport</keyword>
<evidence type="ECO:0000256" key="6">
    <source>
        <dbReference type="ARBA" id="ARBA00023136"/>
    </source>
</evidence>
<evidence type="ECO:0000256" key="4">
    <source>
        <dbReference type="ARBA" id="ARBA00022692"/>
    </source>
</evidence>
<feature type="transmembrane region" description="Helical" evidence="7">
    <location>
        <begin position="120"/>
        <end position="143"/>
    </location>
</feature>
<keyword evidence="5 7" id="KW-1133">Transmembrane helix</keyword>
<dbReference type="Pfam" id="PF00528">
    <property type="entry name" value="BPD_transp_1"/>
    <property type="match status" value="1"/>
</dbReference>
<evidence type="ECO:0000256" key="2">
    <source>
        <dbReference type="ARBA" id="ARBA00022448"/>
    </source>
</evidence>
<comment type="subcellular location">
    <subcellularLocation>
        <location evidence="1 7">Cell membrane</location>
        <topology evidence="1 7">Multi-pass membrane protein</topology>
    </subcellularLocation>
</comment>
<comment type="caution">
    <text evidence="10">The sequence shown here is derived from an EMBL/GenBank/DDBJ whole genome shotgun (WGS) entry which is preliminary data.</text>
</comment>
<dbReference type="Gene3D" id="1.10.3720.10">
    <property type="entry name" value="MetI-like"/>
    <property type="match status" value="1"/>
</dbReference>
<keyword evidence="3" id="KW-1003">Cell membrane</keyword>
<dbReference type="SUPFAM" id="SSF161098">
    <property type="entry name" value="MetI-like"/>
    <property type="match status" value="1"/>
</dbReference>
<feature type="domain" description="ABC transmembrane type-1" evidence="9">
    <location>
        <begin position="183"/>
        <end position="374"/>
    </location>
</feature>
<evidence type="ECO:0000256" key="1">
    <source>
        <dbReference type="ARBA" id="ARBA00004651"/>
    </source>
</evidence>
<feature type="transmembrane region" description="Helical" evidence="7">
    <location>
        <begin position="297"/>
        <end position="318"/>
    </location>
</feature>
<evidence type="ECO:0000313" key="10">
    <source>
        <dbReference type="EMBL" id="MBT9283267.1"/>
    </source>
</evidence>
<dbReference type="CDD" id="cd06261">
    <property type="entry name" value="TM_PBP2"/>
    <property type="match status" value="1"/>
</dbReference>
<accession>A0A947G904</accession>
<feature type="transmembrane region" description="Helical" evidence="7">
    <location>
        <begin position="246"/>
        <end position="268"/>
    </location>
</feature>
<evidence type="ECO:0000256" key="7">
    <source>
        <dbReference type="RuleBase" id="RU363032"/>
    </source>
</evidence>
<protein>
    <submittedName>
        <fullName evidence="10">Carbohydrate ABC transporter permease</fullName>
    </submittedName>
</protein>
<feature type="region of interest" description="Disordered" evidence="8">
    <location>
        <begin position="1"/>
        <end position="97"/>
    </location>
</feature>
<feature type="compositionally biased region" description="Low complexity" evidence="8">
    <location>
        <begin position="41"/>
        <end position="51"/>
    </location>
</feature>
<feature type="transmembrane region" description="Helical" evidence="7">
    <location>
        <begin position="357"/>
        <end position="377"/>
    </location>
</feature>
<dbReference type="EMBL" id="JAHHQF010000088">
    <property type="protein sequence ID" value="MBT9283267.1"/>
    <property type="molecule type" value="Genomic_DNA"/>
</dbReference>
<dbReference type="GO" id="GO:0055085">
    <property type="term" value="P:transmembrane transport"/>
    <property type="evidence" value="ECO:0007669"/>
    <property type="project" value="InterPro"/>
</dbReference>
<dbReference type="AlphaFoldDB" id="A0A947G904"/>
<keyword evidence="6 7" id="KW-0472">Membrane</keyword>
<feature type="compositionally biased region" description="Basic and acidic residues" evidence="8">
    <location>
        <begin position="52"/>
        <end position="86"/>
    </location>
</feature>
<reference evidence="10" key="1">
    <citation type="journal article" date="2021" name="Microbiology">
        <title>Metagenomic Analysis of the Microbial Community in the Underground Coal Fire Area (Kemerovo Region, Russia) Revealed Predominance of Thermophilic Members of the Phyla Deinococcus-thermus, Aquificae, and Firmicutes.</title>
        <authorList>
            <person name="Kadnikov V."/>
            <person name="Mardanov A.V."/>
            <person name="Beletsky A.V."/>
            <person name="Karnachuk O.V."/>
            <person name="Ravin N.V."/>
        </authorList>
    </citation>
    <scope>NUCLEOTIDE SEQUENCE</scope>
    <source>
        <strain evidence="10">RBS10-49</strain>
    </source>
</reference>
<dbReference type="PANTHER" id="PTHR43744:SF3">
    <property type="entry name" value="LACTOSE TRANSPORT SYSTEM PERMEASE PROTEIN LACG"/>
    <property type="match status" value="1"/>
</dbReference>
<sequence length="392" mass="41660">MTVSLERSWIVPEAPPAEGKAASAGGGAEASEGGTPHPSGGRKAAAEGNRAAGERTGADGENRADAGRVDAAGERRSIGAESKAGEDEAAASGSVSSGRPRATFALRADRAGRFRFRPGALGAAAATGIAVVLAIVWALPLLWTAVTAFRPLDESVGRSLLPSRLTLEALAAAWSYAPFGRYYLNTFIIVVVVALVQVLLAVPAAYVFARLRFFGRDALFFLFLLQMMLPMNALVLPNYLTMKSLGLLNTLWAIMIPYFGSGMAVFLLRQAFRSVPQAYEDAARIDGASLVQVLRHVYVPLALPSLLAFLFFSVSYHWNEFFWPLIVTDDDAVRPVTVGLAKFTQAAEAGANWQLSAAGTLIVVGPLIALFFLFAAWGRTRRAIGADAGLKG</sequence>
<dbReference type="PANTHER" id="PTHR43744">
    <property type="entry name" value="ABC TRANSPORTER PERMEASE PROTEIN MG189-RELATED-RELATED"/>
    <property type="match status" value="1"/>
</dbReference>
<evidence type="ECO:0000256" key="8">
    <source>
        <dbReference type="SAM" id="MobiDB-lite"/>
    </source>
</evidence>
<feature type="transmembrane region" description="Helical" evidence="7">
    <location>
        <begin position="219"/>
        <end position="240"/>
    </location>
</feature>
<dbReference type="InterPro" id="IPR035906">
    <property type="entry name" value="MetI-like_sf"/>
</dbReference>
<feature type="transmembrane region" description="Helical" evidence="7">
    <location>
        <begin position="182"/>
        <end position="207"/>
    </location>
</feature>
<name>A0A947G904_HYDSH</name>
<keyword evidence="4 7" id="KW-0812">Transmembrane</keyword>
<organism evidence="10 11">
    <name type="scientific">Hydrogenibacillus schlegelii</name>
    <name type="common">Bacillus schlegelii</name>
    <dbReference type="NCBI Taxonomy" id="1484"/>
    <lineage>
        <taxon>Bacteria</taxon>
        <taxon>Bacillati</taxon>
        <taxon>Bacillota</taxon>
        <taxon>Bacilli</taxon>
        <taxon>Bacillales</taxon>
        <taxon>Bacillales Family X. Incertae Sedis</taxon>
        <taxon>Hydrogenibacillus</taxon>
    </lineage>
</organism>
<comment type="similarity">
    <text evidence="7">Belongs to the binding-protein-dependent transport system permease family.</text>
</comment>
<dbReference type="Proteomes" id="UP000748108">
    <property type="component" value="Unassembled WGS sequence"/>
</dbReference>
<evidence type="ECO:0000313" key="11">
    <source>
        <dbReference type="Proteomes" id="UP000748108"/>
    </source>
</evidence>
<evidence type="ECO:0000259" key="9">
    <source>
        <dbReference type="PROSITE" id="PS50928"/>
    </source>
</evidence>
<gene>
    <name evidence="10" type="ORF">KM312_11610</name>
</gene>
<evidence type="ECO:0000256" key="5">
    <source>
        <dbReference type="ARBA" id="ARBA00022989"/>
    </source>
</evidence>